<evidence type="ECO:0000313" key="3">
    <source>
        <dbReference type="Proteomes" id="UP000807115"/>
    </source>
</evidence>
<reference evidence="2" key="2">
    <citation type="submission" date="2020-10" db="EMBL/GenBank/DDBJ databases">
        <authorList>
            <person name="Cooper E.A."/>
            <person name="Brenton Z.W."/>
            <person name="Flinn B.S."/>
            <person name="Jenkins J."/>
            <person name="Shu S."/>
            <person name="Flowers D."/>
            <person name="Luo F."/>
            <person name="Wang Y."/>
            <person name="Xia P."/>
            <person name="Barry K."/>
            <person name="Daum C."/>
            <person name="Lipzen A."/>
            <person name="Yoshinaga Y."/>
            <person name="Schmutz J."/>
            <person name="Saski C."/>
            <person name="Vermerris W."/>
            <person name="Kresovich S."/>
        </authorList>
    </citation>
    <scope>NUCLEOTIDE SEQUENCE</scope>
</reference>
<dbReference type="Proteomes" id="UP000807115">
    <property type="component" value="Chromosome 5"/>
</dbReference>
<comment type="caution">
    <text evidence="2">The sequence shown here is derived from an EMBL/GenBank/DDBJ whole genome shotgun (WGS) entry which is preliminary data.</text>
</comment>
<organism evidence="2 3">
    <name type="scientific">Sorghum bicolor</name>
    <name type="common">Sorghum</name>
    <name type="synonym">Sorghum vulgare</name>
    <dbReference type="NCBI Taxonomy" id="4558"/>
    <lineage>
        <taxon>Eukaryota</taxon>
        <taxon>Viridiplantae</taxon>
        <taxon>Streptophyta</taxon>
        <taxon>Embryophyta</taxon>
        <taxon>Tracheophyta</taxon>
        <taxon>Spermatophyta</taxon>
        <taxon>Magnoliopsida</taxon>
        <taxon>Liliopsida</taxon>
        <taxon>Poales</taxon>
        <taxon>Poaceae</taxon>
        <taxon>PACMAD clade</taxon>
        <taxon>Panicoideae</taxon>
        <taxon>Andropogonodae</taxon>
        <taxon>Andropogoneae</taxon>
        <taxon>Sorghinae</taxon>
        <taxon>Sorghum</taxon>
    </lineage>
</organism>
<dbReference type="AlphaFoldDB" id="A0A921QY50"/>
<gene>
    <name evidence="2" type="ORF">BDA96_05G147500</name>
</gene>
<feature type="chain" id="PRO_5037387799" description="Secreted protein" evidence="1">
    <location>
        <begin position="16"/>
        <end position="105"/>
    </location>
</feature>
<evidence type="ECO:0000313" key="2">
    <source>
        <dbReference type="EMBL" id="KAG0530012.1"/>
    </source>
</evidence>
<reference evidence="2" key="1">
    <citation type="journal article" date="2019" name="BMC Genomics">
        <title>A new reference genome for Sorghum bicolor reveals high levels of sequence similarity between sweet and grain genotypes: implications for the genetics of sugar metabolism.</title>
        <authorList>
            <person name="Cooper E.A."/>
            <person name="Brenton Z.W."/>
            <person name="Flinn B.S."/>
            <person name="Jenkins J."/>
            <person name="Shu S."/>
            <person name="Flowers D."/>
            <person name="Luo F."/>
            <person name="Wang Y."/>
            <person name="Xia P."/>
            <person name="Barry K."/>
            <person name="Daum C."/>
            <person name="Lipzen A."/>
            <person name="Yoshinaga Y."/>
            <person name="Schmutz J."/>
            <person name="Saski C."/>
            <person name="Vermerris W."/>
            <person name="Kresovich S."/>
        </authorList>
    </citation>
    <scope>NUCLEOTIDE SEQUENCE</scope>
</reference>
<dbReference type="EMBL" id="CM027684">
    <property type="protein sequence ID" value="KAG0530012.1"/>
    <property type="molecule type" value="Genomic_DNA"/>
</dbReference>
<proteinExistence type="predicted"/>
<evidence type="ECO:0000256" key="1">
    <source>
        <dbReference type="SAM" id="SignalP"/>
    </source>
</evidence>
<evidence type="ECO:0008006" key="4">
    <source>
        <dbReference type="Google" id="ProtNLM"/>
    </source>
</evidence>
<protein>
    <recommendedName>
        <fullName evidence="4">Secreted protein</fullName>
    </recommendedName>
</protein>
<keyword evidence="1" id="KW-0732">Signal</keyword>
<name>A0A921QY50_SORBI</name>
<accession>A0A921QY50</accession>
<feature type="signal peptide" evidence="1">
    <location>
        <begin position="1"/>
        <end position="15"/>
    </location>
</feature>
<sequence length="105" mass="11233">MFLMVVVGSLDLASSWVDLAPRWLDLALVAWRWCGRVRRGPPWSLGFWHGTSSGRRRCGGSQSARWGGSPRWLAVGSLNPVTGWASPAGAVWGWSVAAGGLGLAD</sequence>